<dbReference type="EMBL" id="KQ983106">
    <property type="protein sequence ID" value="KYQ47428.1"/>
    <property type="molecule type" value="Genomic_DNA"/>
</dbReference>
<organism evidence="1 2">
    <name type="scientific">Mycetomoellerius zeteki</name>
    <dbReference type="NCBI Taxonomy" id="64791"/>
    <lineage>
        <taxon>Eukaryota</taxon>
        <taxon>Metazoa</taxon>
        <taxon>Ecdysozoa</taxon>
        <taxon>Arthropoda</taxon>
        <taxon>Hexapoda</taxon>
        <taxon>Insecta</taxon>
        <taxon>Pterygota</taxon>
        <taxon>Neoptera</taxon>
        <taxon>Endopterygota</taxon>
        <taxon>Hymenoptera</taxon>
        <taxon>Apocrita</taxon>
        <taxon>Aculeata</taxon>
        <taxon>Formicoidea</taxon>
        <taxon>Formicidae</taxon>
        <taxon>Myrmicinae</taxon>
        <taxon>Mycetomoellerius</taxon>
    </lineage>
</organism>
<accession>A0A151WHY3</accession>
<evidence type="ECO:0000313" key="2">
    <source>
        <dbReference type="Proteomes" id="UP000075809"/>
    </source>
</evidence>
<dbReference type="STRING" id="64791.A0A151WHY3"/>
<dbReference type="Proteomes" id="UP000075809">
    <property type="component" value="Unassembled WGS sequence"/>
</dbReference>
<sequence length="309" mass="36500">MDLHKSHRKETNENEKSVCLLNILVTILKKNSEQLPVLFEVRFLEEISLTEIIPTTLIQLRMFIEYMMKIHAECTTIILKDPTYLRKVVYKYNFDEKEEEYVFSNNMPFYIDVTIMCFMYIMQITKVGTVKFALNDLITIMKRKYHIPHTNVFDTPLLITESKIATSYPSVFIQLLYYLNDTITFPGTEILRKWNLTNIFCTPFLALIIPVIESEFKTPLALLLAMSVALDRMNKPSYVLYQRILALYTSKVFPRIFQLQVCMYWGIIYKEEDRYKFAPYFTTFREEAKKLISSVKANDTSVKYTLSQI</sequence>
<gene>
    <name evidence="1" type="ORF">ALC60_13549</name>
</gene>
<proteinExistence type="predicted"/>
<name>A0A151WHY3_9HYME</name>
<evidence type="ECO:0000313" key="1">
    <source>
        <dbReference type="EMBL" id="KYQ47428.1"/>
    </source>
</evidence>
<dbReference type="AlphaFoldDB" id="A0A151WHY3"/>
<reference evidence="1 2" key="1">
    <citation type="submission" date="2015-09" db="EMBL/GenBank/DDBJ databases">
        <title>Trachymyrmex zeteki WGS genome.</title>
        <authorList>
            <person name="Nygaard S."/>
            <person name="Hu H."/>
            <person name="Boomsma J."/>
            <person name="Zhang G."/>
        </authorList>
    </citation>
    <scope>NUCLEOTIDE SEQUENCE [LARGE SCALE GENOMIC DNA]</scope>
    <source>
        <strain evidence="1">Tzet28-1</strain>
        <tissue evidence="1">Whole body</tissue>
    </source>
</reference>
<protein>
    <submittedName>
        <fullName evidence="1">Uncharacterized protein</fullName>
    </submittedName>
</protein>
<keyword evidence="2" id="KW-1185">Reference proteome</keyword>